<reference evidence="1 3" key="1">
    <citation type="journal article" date="2012" name="Nature">
        <title>Algal genomes reveal evolutionary mosaicism and the fate of nucleomorphs.</title>
        <authorList>
            <consortium name="DOE Joint Genome Institute"/>
            <person name="Curtis B.A."/>
            <person name="Tanifuji G."/>
            <person name="Burki F."/>
            <person name="Gruber A."/>
            <person name="Irimia M."/>
            <person name="Maruyama S."/>
            <person name="Arias M.C."/>
            <person name="Ball S.G."/>
            <person name="Gile G.H."/>
            <person name="Hirakawa Y."/>
            <person name="Hopkins J.F."/>
            <person name="Kuo A."/>
            <person name="Rensing S.A."/>
            <person name="Schmutz J."/>
            <person name="Symeonidi A."/>
            <person name="Elias M."/>
            <person name="Eveleigh R.J."/>
            <person name="Herman E.K."/>
            <person name="Klute M.J."/>
            <person name="Nakayama T."/>
            <person name="Obornik M."/>
            <person name="Reyes-Prieto A."/>
            <person name="Armbrust E.V."/>
            <person name="Aves S.J."/>
            <person name="Beiko R.G."/>
            <person name="Coutinho P."/>
            <person name="Dacks J.B."/>
            <person name="Durnford D.G."/>
            <person name="Fast N.M."/>
            <person name="Green B.R."/>
            <person name="Grisdale C.J."/>
            <person name="Hempel F."/>
            <person name="Henrissat B."/>
            <person name="Hoppner M.P."/>
            <person name="Ishida K."/>
            <person name="Kim E."/>
            <person name="Koreny L."/>
            <person name="Kroth P.G."/>
            <person name="Liu Y."/>
            <person name="Malik S.B."/>
            <person name="Maier U.G."/>
            <person name="McRose D."/>
            <person name="Mock T."/>
            <person name="Neilson J.A."/>
            <person name="Onodera N.T."/>
            <person name="Poole A.M."/>
            <person name="Pritham E.J."/>
            <person name="Richards T.A."/>
            <person name="Rocap G."/>
            <person name="Roy S.W."/>
            <person name="Sarai C."/>
            <person name="Schaack S."/>
            <person name="Shirato S."/>
            <person name="Slamovits C.H."/>
            <person name="Spencer D.F."/>
            <person name="Suzuki S."/>
            <person name="Worden A.Z."/>
            <person name="Zauner S."/>
            <person name="Barry K."/>
            <person name="Bell C."/>
            <person name="Bharti A.K."/>
            <person name="Crow J.A."/>
            <person name="Grimwood J."/>
            <person name="Kramer R."/>
            <person name="Lindquist E."/>
            <person name="Lucas S."/>
            <person name="Salamov A."/>
            <person name="McFadden G.I."/>
            <person name="Lane C.E."/>
            <person name="Keeling P.J."/>
            <person name="Gray M.W."/>
            <person name="Grigoriev I.V."/>
            <person name="Archibald J.M."/>
        </authorList>
    </citation>
    <scope>NUCLEOTIDE SEQUENCE</scope>
    <source>
        <strain evidence="1 3">CCMP2712</strain>
    </source>
</reference>
<keyword evidence="3" id="KW-1185">Reference proteome</keyword>
<evidence type="ECO:0000313" key="2">
    <source>
        <dbReference type="EnsemblProtists" id="EKX37142"/>
    </source>
</evidence>
<dbReference type="KEGG" id="gtt:GUITHDRAFT_155049"/>
<name>L1ILY6_GUITC</name>
<dbReference type="AlphaFoldDB" id="L1ILY6"/>
<dbReference type="EnsemblProtists" id="EKX37142">
    <property type="protein sequence ID" value="EKX37142"/>
    <property type="gene ID" value="GUITHDRAFT_155049"/>
</dbReference>
<evidence type="ECO:0000313" key="3">
    <source>
        <dbReference type="Proteomes" id="UP000011087"/>
    </source>
</evidence>
<dbReference type="GeneID" id="17293903"/>
<proteinExistence type="predicted"/>
<dbReference type="Proteomes" id="UP000011087">
    <property type="component" value="Unassembled WGS sequence"/>
</dbReference>
<gene>
    <name evidence="1" type="ORF">GUITHDRAFT_155049</name>
</gene>
<protein>
    <submittedName>
        <fullName evidence="1 2">Uncharacterized protein</fullName>
    </submittedName>
</protein>
<sequence length="52" mass="5767">MLAAQFFIEKSPPDVTVRGAGLDVGAWFCSDAKTEEECKQIATEANNWRYTA</sequence>
<accession>L1ILY6</accession>
<reference evidence="2" key="3">
    <citation type="submission" date="2016-03" db="UniProtKB">
        <authorList>
            <consortium name="EnsemblProtists"/>
        </authorList>
    </citation>
    <scope>IDENTIFICATION</scope>
</reference>
<reference evidence="3" key="2">
    <citation type="submission" date="2012-11" db="EMBL/GenBank/DDBJ databases">
        <authorList>
            <person name="Kuo A."/>
            <person name="Curtis B.A."/>
            <person name="Tanifuji G."/>
            <person name="Burki F."/>
            <person name="Gruber A."/>
            <person name="Irimia M."/>
            <person name="Maruyama S."/>
            <person name="Arias M.C."/>
            <person name="Ball S.G."/>
            <person name="Gile G.H."/>
            <person name="Hirakawa Y."/>
            <person name="Hopkins J.F."/>
            <person name="Rensing S.A."/>
            <person name="Schmutz J."/>
            <person name="Symeonidi A."/>
            <person name="Elias M."/>
            <person name="Eveleigh R.J."/>
            <person name="Herman E.K."/>
            <person name="Klute M.J."/>
            <person name="Nakayama T."/>
            <person name="Obornik M."/>
            <person name="Reyes-Prieto A."/>
            <person name="Armbrust E.V."/>
            <person name="Aves S.J."/>
            <person name="Beiko R.G."/>
            <person name="Coutinho P."/>
            <person name="Dacks J.B."/>
            <person name="Durnford D.G."/>
            <person name="Fast N.M."/>
            <person name="Green B.R."/>
            <person name="Grisdale C."/>
            <person name="Hempe F."/>
            <person name="Henrissat B."/>
            <person name="Hoppner M.P."/>
            <person name="Ishida K.-I."/>
            <person name="Kim E."/>
            <person name="Koreny L."/>
            <person name="Kroth P.G."/>
            <person name="Liu Y."/>
            <person name="Malik S.-B."/>
            <person name="Maier U.G."/>
            <person name="McRose D."/>
            <person name="Mock T."/>
            <person name="Neilson J.A."/>
            <person name="Onodera N.T."/>
            <person name="Poole A.M."/>
            <person name="Pritham E.J."/>
            <person name="Richards T.A."/>
            <person name="Rocap G."/>
            <person name="Roy S.W."/>
            <person name="Sarai C."/>
            <person name="Schaack S."/>
            <person name="Shirato S."/>
            <person name="Slamovits C.H."/>
            <person name="Spencer D.F."/>
            <person name="Suzuki S."/>
            <person name="Worden A.Z."/>
            <person name="Zauner S."/>
            <person name="Barry K."/>
            <person name="Bell C."/>
            <person name="Bharti A.K."/>
            <person name="Crow J.A."/>
            <person name="Grimwood J."/>
            <person name="Kramer R."/>
            <person name="Lindquist E."/>
            <person name="Lucas S."/>
            <person name="Salamov A."/>
            <person name="McFadden G.I."/>
            <person name="Lane C.E."/>
            <person name="Keeling P.J."/>
            <person name="Gray M.W."/>
            <person name="Grigoriev I.V."/>
            <person name="Archibald J.M."/>
        </authorList>
    </citation>
    <scope>NUCLEOTIDE SEQUENCE</scope>
    <source>
        <strain evidence="3">CCMP2712</strain>
    </source>
</reference>
<dbReference type="EMBL" id="JH993063">
    <property type="protein sequence ID" value="EKX37142.1"/>
    <property type="molecule type" value="Genomic_DNA"/>
</dbReference>
<evidence type="ECO:0000313" key="1">
    <source>
        <dbReference type="EMBL" id="EKX37142.1"/>
    </source>
</evidence>
<dbReference type="PaxDb" id="55529-EKX37142"/>
<dbReference type="RefSeq" id="XP_005824122.1">
    <property type="nucleotide sequence ID" value="XM_005824065.1"/>
</dbReference>
<organism evidence="1">
    <name type="scientific">Guillardia theta (strain CCMP2712)</name>
    <name type="common">Cryptophyte</name>
    <dbReference type="NCBI Taxonomy" id="905079"/>
    <lineage>
        <taxon>Eukaryota</taxon>
        <taxon>Cryptophyceae</taxon>
        <taxon>Pyrenomonadales</taxon>
        <taxon>Geminigeraceae</taxon>
        <taxon>Guillardia</taxon>
    </lineage>
</organism>
<dbReference type="HOGENOM" id="CLU_3091371_0_0_1"/>